<evidence type="ECO:0000313" key="3">
    <source>
        <dbReference type="EMBL" id="PTL59839.1"/>
    </source>
</evidence>
<accession>A0A2T4UKR9</accession>
<dbReference type="Proteomes" id="UP000240739">
    <property type="component" value="Unassembled WGS sequence"/>
</dbReference>
<comment type="caution">
    <text evidence="3">The sequence shown here is derived from an EMBL/GenBank/DDBJ whole genome shotgun (WGS) entry which is preliminary data.</text>
</comment>
<organism evidence="3 4">
    <name type="scientific">Paraconexibacter algicola</name>
    <dbReference type="NCBI Taxonomy" id="2133960"/>
    <lineage>
        <taxon>Bacteria</taxon>
        <taxon>Bacillati</taxon>
        <taxon>Actinomycetota</taxon>
        <taxon>Thermoleophilia</taxon>
        <taxon>Solirubrobacterales</taxon>
        <taxon>Paraconexibacteraceae</taxon>
        <taxon>Paraconexibacter</taxon>
    </lineage>
</organism>
<gene>
    <name evidence="3" type="ORF">C7Y72_09340</name>
</gene>
<name>A0A2T4UKR9_9ACTN</name>
<dbReference type="OrthoDB" id="33091at2"/>
<dbReference type="NCBIfam" id="TIGR01552">
    <property type="entry name" value="phd_fam"/>
    <property type="match status" value="1"/>
</dbReference>
<protein>
    <recommendedName>
        <fullName evidence="2">Antitoxin</fullName>
    </recommendedName>
</protein>
<reference evidence="3 4" key="1">
    <citation type="submission" date="2018-03" db="EMBL/GenBank/DDBJ databases">
        <title>Aquarubrobacter algicola gen. nov., sp. nov., a novel actinobacterium isolated from shallow eutrophic lake during the end of cyanobacterial harmful algal blooms.</title>
        <authorList>
            <person name="Chun S.J."/>
        </authorList>
    </citation>
    <scope>NUCLEOTIDE SEQUENCE [LARGE SCALE GENOMIC DNA]</scope>
    <source>
        <strain evidence="3 4">Seoho-28</strain>
    </source>
</reference>
<dbReference type="RefSeq" id="WP_107568483.1">
    <property type="nucleotide sequence ID" value="NZ_PYYB01000001.1"/>
</dbReference>
<dbReference type="SUPFAM" id="SSF143120">
    <property type="entry name" value="YefM-like"/>
    <property type="match status" value="1"/>
</dbReference>
<dbReference type="InterPro" id="IPR006442">
    <property type="entry name" value="Antitoxin_Phd/YefM"/>
</dbReference>
<evidence type="ECO:0000256" key="1">
    <source>
        <dbReference type="ARBA" id="ARBA00009981"/>
    </source>
</evidence>
<evidence type="ECO:0000313" key="4">
    <source>
        <dbReference type="Proteomes" id="UP000240739"/>
    </source>
</evidence>
<comment type="similarity">
    <text evidence="1 2">Belongs to the phD/YefM antitoxin family.</text>
</comment>
<dbReference type="InterPro" id="IPR036165">
    <property type="entry name" value="YefM-like_sf"/>
</dbReference>
<dbReference type="PANTHER" id="PTHR35377">
    <property type="entry name" value="ANTITOXIN VAPB49-RELATED-RELATED"/>
    <property type="match status" value="1"/>
</dbReference>
<dbReference type="InterPro" id="IPR051416">
    <property type="entry name" value="phD-YefM_TA_antitoxins"/>
</dbReference>
<evidence type="ECO:0000256" key="2">
    <source>
        <dbReference type="RuleBase" id="RU362080"/>
    </source>
</evidence>
<sequence>MKTVGIHEAKTNLSSLMREVEAGAEVLVTRGGRPVAKLVPVVEVDGGPREVRGRGLFKHVRSSEVDLPGDEELYGRMFGILPSGEAG</sequence>
<comment type="function">
    <text evidence="2">Antitoxin component of a type II toxin-antitoxin (TA) system.</text>
</comment>
<dbReference type="Gene3D" id="3.40.1620.10">
    <property type="entry name" value="YefM-like domain"/>
    <property type="match status" value="1"/>
</dbReference>
<dbReference type="EMBL" id="PYYB01000001">
    <property type="protein sequence ID" value="PTL59839.1"/>
    <property type="molecule type" value="Genomic_DNA"/>
</dbReference>
<keyword evidence="4" id="KW-1185">Reference proteome</keyword>
<dbReference type="Pfam" id="PF02604">
    <property type="entry name" value="PhdYeFM_antitox"/>
    <property type="match status" value="1"/>
</dbReference>
<proteinExistence type="inferred from homology"/>
<dbReference type="AlphaFoldDB" id="A0A2T4UKR9"/>